<dbReference type="VEuPathDB" id="TriTrypDB:TRSC58_01077"/>
<dbReference type="PANTHER" id="PTHR24394:SF29">
    <property type="entry name" value="MYONEURIN"/>
    <property type="match status" value="1"/>
</dbReference>
<comment type="subcellular location">
    <subcellularLocation>
        <location evidence="1">Nucleus</location>
    </subcellularLocation>
</comment>
<sequence length="341" mass="37403">MGGSDEAAAVSRSPLPPAKRRSGDRVVSLQCPYCPRVVTGDPSRSIRTNYNRHLLTHTKERPYRCEFCLAQFTTSTNRRRHVLRLHPELLATWSTASAAASPPPERHVEGGNENDKADADAAAAVEAGATSEAVGFACRFCGTEFTCKGSRTLHERRCPARPYPPRVFATSSSLTTSGANLAAPATEQTGDMADTIFLCPNCEQELSSRQQVKRHLRCYCPFRDDAFASYSDDDDGQEGVQLGRLSRTKRSRRILMKRGAGAAEHPSGRPRHDEVNMGTMAGVPPSALRAVEAAPSVTHGHLQTVTTVICPYDGCMSTFASRTRWLAHVARRHPRELVREM</sequence>
<evidence type="ECO:0000313" key="10">
    <source>
        <dbReference type="Proteomes" id="UP000031737"/>
    </source>
</evidence>
<gene>
    <name evidence="9" type="ORF">TRSC58_01077</name>
</gene>
<evidence type="ECO:0000256" key="5">
    <source>
        <dbReference type="ARBA" id="ARBA00022833"/>
    </source>
</evidence>
<dbReference type="PROSITE" id="PS00028">
    <property type="entry name" value="ZINC_FINGER_C2H2_1"/>
    <property type="match status" value="1"/>
</dbReference>
<evidence type="ECO:0000256" key="4">
    <source>
        <dbReference type="ARBA" id="ARBA00022771"/>
    </source>
</evidence>
<organism evidence="9 10">
    <name type="scientific">Trypanosoma rangeli SC58</name>
    <dbReference type="NCBI Taxonomy" id="429131"/>
    <lineage>
        <taxon>Eukaryota</taxon>
        <taxon>Discoba</taxon>
        <taxon>Euglenozoa</taxon>
        <taxon>Kinetoplastea</taxon>
        <taxon>Metakinetoplastina</taxon>
        <taxon>Trypanosomatida</taxon>
        <taxon>Trypanosomatidae</taxon>
        <taxon>Trypanosoma</taxon>
        <taxon>Herpetosoma</taxon>
    </lineage>
</organism>
<protein>
    <recommendedName>
        <fullName evidence="8">C2H2-type domain-containing protein</fullName>
    </recommendedName>
</protein>
<comment type="caution">
    <text evidence="9">The sequence shown here is derived from an EMBL/GenBank/DDBJ whole genome shotgun (WGS) entry which is preliminary data.</text>
</comment>
<dbReference type="InterPro" id="IPR013087">
    <property type="entry name" value="Znf_C2H2_type"/>
</dbReference>
<keyword evidence="3" id="KW-0677">Repeat</keyword>
<keyword evidence="4" id="KW-0863">Zinc-finger</keyword>
<dbReference type="OrthoDB" id="9885925at2759"/>
<evidence type="ECO:0000313" key="9">
    <source>
        <dbReference type="EMBL" id="ESL11182.1"/>
    </source>
</evidence>
<feature type="region of interest" description="Disordered" evidence="7">
    <location>
        <begin position="257"/>
        <end position="276"/>
    </location>
</feature>
<dbReference type="Proteomes" id="UP000031737">
    <property type="component" value="Unassembled WGS sequence"/>
</dbReference>
<dbReference type="SMART" id="SM00355">
    <property type="entry name" value="ZnF_C2H2"/>
    <property type="match status" value="5"/>
</dbReference>
<evidence type="ECO:0000256" key="7">
    <source>
        <dbReference type="SAM" id="MobiDB-lite"/>
    </source>
</evidence>
<keyword evidence="10" id="KW-1185">Reference proteome</keyword>
<dbReference type="EMBL" id="AUPL01001077">
    <property type="protein sequence ID" value="ESL11182.1"/>
    <property type="molecule type" value="Genomic_DNA"/>
</dbReference>
<dbReference type="AlphaFoldDB" id="A0A061JD12"/>
<evidence type="ECO:0000256" key="1">
    <source>
        <dbReference type="ARBA" id="ARBA00004123"/>
    </source>
</evidence>
<dbReference type="GO" id="GO:0000981">
    <property type="term" value="F:DNA-binding transcription factor activity, RNA polymerase II-specific"/>
    <property type="evidence" value="ECO:0007669"/>
    <property type="project" value="TreeGrafter"/>
</dbReference>
<dbReference type="GO" id="GO:0008270">
    <property type="term" value="F:zinc ion binding"/>
    <property type="evidence" value="ECO:0007669"/>
    <property type="project" value="UniProtKB-KW"/>
</dbReference>
<name>A0A061JD12_TRYRA</name>
<keyword evidence="6" id="KW-0539">Nucleus</keyword>
<reference evidence="9 10" key="1">
    <citation type="submission" date="2013-07" db="EMBL/GenBank/DDBJ databases">
        <authorList>
            <person name="Stoco P.H."/>
            <person name="Wagner G."/>
            <person name="Gerber A."/>
            <person name="Zaha A."/>
            <person name="Thompson C."/>
            <person name="Bartholomeu D.C."/>
            <person name="Luckemeyer D.D."/>
            <person name="Bahia D."/>
            <person name="Loreto E."/>
            <person name="Prestes E.B."/>
            <person name="Lima F.M."/>
            <person name="Rodrigues-Luiz G."/>
            <person name="Vallejo G.A."/>
            <person name="Filho J.F."/>
            <person name="Monteiro K.M."/>
            <person name="Tyler K.M."/>
            <person name="de Almeida L.G."/>
            <person name="Ortiz M.F."/>
            <person name="Siervo M.A."/>
            <person name="de Moraes M.H."/>
            <person name="Cunha O.L."/>
            <person name="Mendonca-Neto R."/>
            <person name="Silva R."/>
            <person name="Teixeira S.M."/>
            <person name="Murta S.M."/>
            <person name="Sincero T.C."/>
            <person name="Mendes T.A."/>
            <person name="Urmenyi T.P."/>
            <person name="Silva V.G."/>
            <person name="da Rocha W.D."/>
            <person name="Andersson B."/>
            <person name="Romanha A.J."/>
            <person name="Steindel M."/>
            <person name="de Vasconcelos A.T."/>
            <person name="Grisard E.C."/>
        </authorList>
    </citation>
    <scope>NUCLEOTIDE SEQUENCE [LARGE SCALE GENOMIC DNA]</scope>
    <source>
        <strain evidence="9 10">SC58</strain>
    </source>
</reference>
<accession>A0A061JD12</accession>
<feature type="domain" description="C2H2-type" evidence="8">
    <location>
        <begin position="65"/>
        <end position="86"/>
    </location>
</feature>
<dbReference type="GO" id="GO:0005634">
    <property type="term" value="C:nucleus"/>
    <property type="evidence" value="ECO:0007669"/>
    <property type="project" value="UniProtKB-SubCell"/>
</dbReference>
<feature type="region of interest" description="Disordered" evidence="7">
    <location>
        <begin position="1"/>
        <end position="23"/>
    </location>
</feature>
<dbReference type="PANTHER" id="PTHR24394">
    <property type="entry name" value="ZINC FINGER PROTEIN"/>
    <property type="match status" value="1"/>
</dbReference>
<feature type="compositionally biased region" description="Basic and acidic residues" evidence="7">
    <location>
        <begin position="104"/>
        <end position="115"/>
    </location>
</feature>
<feature type="compositionally biased region" description="Basic and acidic residues" evidence="7">
    <location>
        <begin position="266"/>
        <end position="275"/>
    </location>
</feature>
<dbReference type="InterPro" id="IPR036236">
    <property type="entry name" value="Znf_C2H2_sf"/>
</dbReference>
<proteinExistence type="predicted"/>
<keyword evidence="2" id="KW-0479">Metal-binding</keyword>
<evidence type="ECO:0000256" key="6">
    <source>
        <dbReference type="ARBA" id="ARBA00023242"/>
    </source>
</evidence>
<feature type="region of interest" description="Disordered" evidence="7">
    <location>
        <begin position="95"/>
        <end position="115"/>
    </location>
</feature>
<evidence type="ECO:0000259" key="8">
    <source>
        <dbReference type="PROSITE" id="PS00028"/>
    </source>
</evidence>
<keyword evidence="5" id="KW-0862">Zinc</keyword>
<dbReference type="SUPFAM" id="SSF57667">
    <property type="entry name" value="beta-beta-alpha zinc fingers"/>
    <property type="match status" value="1"/>
</dbReference>
<dbReference type="Gene3D" id="3.30.160.60">
    <property type="entry name" value="Classic Zinc Finger"/>
    <property type="match status" value="1"/>
</dbReference>
<evidence type="ECO:0000256" key="3">
    <source>
        <dbReference type="ARBA" id="ARBA00022737"/>
    </source>
</evidence>
<evidence type="ECO:0000256" key="2">
    <source>
        <dbReference type="ARBA" id="ARBA00022723"/>
    </source>
</evidence>